<dbReference type="InterPro" id="IPR025943">
    <property type="entry name" value="Sigma_54_int_dom_ATP-bd_2"/>
</dbReference>
<evidence type="ECO:0000256" key="6">
    <source>
        <dbReference type="ARBA" id="ARBA00023012"/>
    </source>
</evidence>
<organism evidence="15 16">
    <name type="scientific">Roseospira marina</name>
    <dbReference type="NCBI Taxonomy" id="140057"/>
    <lineage>
        <taxon>Bacteria</taxon>
        <taxon>Pseudomonadati</taxon>
        <taxon>Pseudomonadota</taxon>
        <taxon>Alphaproteobacteria</taxon>
        <taxon>Rhodospirillales</taxon>
        <taxon>Rhodospirillaceae</taxon>
        <taxon>Roseospira</taxon>
    </lineage>
</organism>
<dbReference type="PROSITE" id="PS50045">
    <property type="entry name" value="SIGMA54_INTERACT_4"/>
    <property type="match status" value="1"/>
</dbReference>
<evidence type="ECO:0000256" key="10">
    <source>
        <dbReference type="ARBA" id="ARBA00023163"/>
    </source>
</evidence>
<evidence type="ECO:0000313" key="15">
    <source>
        <dbReference type="EMBL" id="KAA5607156.1"/>
    </source>
</evidence>
<keyword evidence="5" id="KW-0067">ATP-binding</keyword>
<dbReference type="SMART" id="SM00065">
    <property type="entry name" value="GAF"/>
    <property type="match status" value="1"/>
</dbReference>
<evidence type="ECO:0000256" key="12">
    <source>
        <dbReference type="RuleBase" id="RU368029"/>
    </source>
</evidence>
<evidence type="ECO:0000256" key="1">
    <source>
        <dbReference type="ARBA" id="ARBA00002167"/>
    </source>
</evidence>
<evidence type="ECO:0000259" key="14">
    <source>
        <dbReference type="PROSITE" id="PS50045"/>
    </source>
</evidence>
<dbReference type="PROSITE" id="PS00675">
    <property type="entry name" value="SIGMA54_INTERACT_1"/>
    <property type="match status" value="1"/>
</dbReference>
<evidence type="ECO:0000256" key="3">
    <source>
        <dbReference type="ARBA" id="ARBA00015308"/>
    </source>
</evidence>
<comment type="function">
    <text evidence="1 12">Required for activation of most nif operons, which are directly involved in nitrogen fixation.</text>
</comment>
<keyword evidence="11 12" id="KW-0535">Nitrogen fixation</keyword>
<dbReference type="CDD" id="cd00009">
    <property type="entry name" value="AAA"/>
    <property type="match status" value="1"/>
</dbReference>
<dbReference type="GO" id="GO:0005524">
    <property type="term" value="F:ATP binding"/>
    <property type="evidence" value="ECO:0007669"/>
    <property type="project" value="UniProtKB-KW"/>
</dbReference>
<dbReference type="InterPro" id="IPR003593">
    <property type="entry name" value="AAA+_ATPase"/>
</dbReference>
<comment type="subunit">
    <text evidence="2 12">Interacts with sigma-54.</text>
</comment>
<dbReference type="SMART" id="SM00382">
    <property type="entry name" value="AAA"/>
    <property type="match status" value="1"/>
</dbReference>
<evidence type="ECO:0000256" key="2">
    <source>
        <dbReference type="ARBA" id="ARBA00011135"/>
    </source>
</evidence>
<dbReference type="Pfam" id="PF25601">
    <property type="entry name" value="AAA_lid_14"/>
    <property type="match status" value="1"/>
</dbReference>
<dbReference type="Gene3D" id="3.40.50.300">
    <property type="entry name" value="P-loop containing nucleotide triphosphate hydrolases"/>
    <property type="match status" value="1"/>
</dbReference>
<dbReference type="FunFam" id="3.40.50.300:FF:000006">
    <property type="entry name" value="DNA-binding transcriptional regulator NtrC"/>
    <property type="match status" value="1"/>
</dbReference>
<dbReference type="SUPFAM" id="SSF52540">
    <property type="entry name" value="P-loop containing nucleoside triphosphate hydrolases"/>
    <property type="match status" value="1"/>
</dbReference>
<dbReference type="InterPro" id="IPR029016">
    <property type="entry name" value="GAF-like_dom_sf"/>
</dbReference>
<evidence type="ECO:0000256" key="5">
    <source>
        <dbReference type="ARBA" id="ARBA00022840"/>
    </source>
</evidence>
<evidence type="ECO:0000313" key="16">
    <source>
        <dbReference type="Proteomes" id="UP000324065"/>
    </source>
</evidence>
<comment type="caution">
    <text evidence="15">The sequence shown here is derived from an EMBL/GenBank/DDBJ whole genome shotgun (WGS) entry which is preliminary data.</text>
</comment>
<dbReference type="GO" id="GO:0009399">
    <property type="term" value="P:nitrogen fixation"/>
    <property type="evidence" value="ECO:0007669"/>
    <property type="project" value="UniProtKB-UniRule"/>
</dbReference>
<dbReference type="GO" id="GO:0000160">
    <property type="term" value="P:phosphorelay signal transduction system"/>
    <property type="evidence" value="ECO:0007669"/>
    <property type="project" value="UniProtKB-UniRule"/>
</dbReference>
<proteinExistence type="predicted"/>
<dbReference type="NCBIfam" id="TIGR01817">
    <property type="entry name" value="nifA"/>
    <property type="match status" value="1"/>
</dbReference>
<keyword evidence="6 12" id="KW-0902">Two-component regulatory system</keyword>
<dbReference type="Gene3D" id="1.10.8.60">
    <property type="match status" value="1"/>
</dbReference>
<dbReference type="InterPro" id="IPR025662">
    <property type="entry name" value="Sigma_54_int_dom_ATP-bd_1"/>
</dbReference>
<keyword evidence="9 12" id="KW-0010">Activator</keyword>
<dbReference type="GO" id="GO:0003700">
    <property type="term" value="F:DNA-binding transcription factor activity"/>
    <property type="evidence" value="ECO:0007669"/>
    <property type="project" value="UniProtKB-UniRule"/>
</dbReference>
<reference evidence="15 16" key="1">
    <citation type="submission" date="2019-09" db="EMBL/GenBank/DDBJ databases">
        <title>Genome sequence of Roseospira marina, one of the more divergent members of the non-sulfur purple photosynthetic bacterial family, the Rhodospirillaceae.</title>
        <authorList>
            <person name="Meyer T."/>
            <person name="Kyndt J."/>
        </authorList>
    </citation>
    <scope>NUCLEOTIDE SEQUENCE [LARGE SCALE GENOMIC DNA]</scope>
    <source>
        <strain evidence="15 16">DSM 15113</strain>
    </source>
</reference>
<evidence type="ECO:0000256" key="7">
    <source>
        <dbReference type="ARBA" id="ARBA00023015"/>
    </source>
</evidence>
<feature type="compositionally biased region" description="Pro residues" evidence="13">
    <location>
        <begin position="522"/>
        <end position="536"/>
    </location>
</feature>
<name>A0A5M6IFT9_9PROT</name>
<dbReference type="InterPro" id="IPR025944">
    <property type="entry name" value="Sigma_54_int_dom_CS"/>
</dbReference>
<dbReference type="InterPro" id="IPR003018">
    <property type="entry name" value="GAF"/>
</dbReference>
<dbReference type="SUPFAM" id="SSF55781">
    <property type="entry name" value="GAF domain-like"/>
    <property type="match status" value="1"/>
</dbReference>
<dbReference type="PRINTS" id="PR01590">
    <property type="entry name" value="HTHFIS"/>
</dbReference>
<evidence type="ECO:0000256" key="9">
    <source>
        <dbReference type="ARBA" id="ARBA00023159"/>
    </source>
</evidence>
<sequence>MEAEGPGGGARSLLTLYEISKILSGALNLEATLHDVLNVLGAYLDMRRGTIALASAESSDLSLVASIGLSLERAREGRGAYPLDVATRVHRTGMRVLVGNMWEDSRFTAYLEHGGVLESDKVAFVCVPIRAGESALGTLSVERWRDGPLDTTLDDDLRFLTMVANLVGQTVRLHRLVAADRRTLLADAARLEKRARAERAGRSQQERGPRFGEIVGRGPAMVAVLDKVRQVARTRAPVMLRGESGTGKEMIARALHKVSPRADKAFVGVNCAALPDTLLESELFGHDKGAFTGASGERKGRFEAADGGTLFLDEIGEISPTFQAKLLRVLQEGQFERLGSSKTRSVDVRIIAATNRNLEEAVSRGEFRADLYYRINVVTLVLPPLRERPEDIEPLARHFLERFNEENGDSLGFSDDAIALLSACAFPGNVRELENCVTRVATMVRGEVISAQDFSCREVGCLSATLGREIDGPTQAIGGLGAPTGVSNCGSCASGGGRPMPLSDDVMMGAGRSPNGAGAPLGTPPATPPPMAPPATPSASPASDDAAAGGVGAMDARHGDGGGVSGRLPERDRLVAAMEKSGWVQAKAARLLGLTPRQVGYALRRHDIPIKRL</sequence>
<dbReference type="Gene3D" id="1.10.10.60">
    <property type="entry name" value="Homeodomain-like"/>
    <property type="match status" value="1"/>
</dbReference>
<dbReference type="InterPro" id="IPR002078">
    <property type="entry name" value="Sigma_54_int"/>
</dbReference>
<dbReference type="PROSITE" id="PS00688">
    <property type="entry name" value="SIGMA54_INTERACT_3"/>
    <property type="match status" value="1"/>
</dbReference>
<protein>
    <recommendedName>
        <fullName evidence="3 12">Nif-specific regulatory protein</fullName>
    </recommendedName>
</protein>
<dbReference type="OrthoDB" id="9770562at2"/>
<dbReference type="InterPro" id="IPR002197">
    <property type="entry name" value="HTH_Fis"/>
</dbReference>
<feature type="compositionally biased region" description="Low complexity" evidence="13">
    <location>
        <begin position="537"/>
        <end position="548"/>
    </location>
</feature>
<evidence type="ECO:0000256" key="8">
    <source>
        <dbReference type="ARBA" id="ARBA00023125"/>
    </source>
</evidence>
<dbReference type="Pfam" id="PF01590">
    <property type="entry name" value="GAF"/>
    <property type="match status" value="1"/>
</dbReference>
<evidence type="ECO:0000256" key="13">
    <source>
        <dbReference type="SAM" id="MobiDB-lite"/>
    </source>
</evidence>
<dbReference type="AlphaFoldDB" id="A0A5M6IFT9"/>
<dbReference type="InterPro" id="IPR058031">
    <property type="entry name" value="AAA_lid_NorR"/>
</dbReference>
<dbReference type="InterPro" id="IPR010113">
    <property type="entry name" value="Nif-specific_regulatory_prot"/>
</dbReference>
<keyword evidence="16" id="KW-1185">Reference proteome</keyword>
<dbReference type="PANTHER" id="PTHR32071:SF117">
    <property type="entry name" value="PTS-DEPENDENT DIHYDROXYACETONE KINASE OPERON REGULATORY PROTEIN-RELATED"/>
    <property type="match status" value="1"/>
</dbReference>
<keyword evidence="7 12" id="KW-0805">Transcription regulation</keyword>
<evidence type="ECO:0000256" key="4">
    <source>
        <dbReference type="ARBA" id="ARBA00022741"/>
    </source>
</evidence>
<dbReference type="PANTHER" id="PTHR32071">
    <property type="entry name" value="TRANSCRIPTIONAL REGULATORY PROTEIN"/>
    <property type="match status" value="1"/>
</dbReference>
<feature type="region of interest" description="Disordered" evidence="13">
    <location>
        <begin position="508"/>
        <end position="567"/>
    </location>
</feature>
<evidence type="ECO:0000256" key="11">
    <source>
        <dbReference type="ARBA" id="ARBA00023231"/>
    </source>
</evidence>
<feature type="domain" description="Sigma-54 factor interaction" evidence="14">
    <location>
        <begin position="214"/>
        <end position="442"/>
    </location>
</feature>
<dbReference type="Pfam" id="PF02954">
    <property type="entry name" value="HTH_8"/>
    <property type="match status" value="1"/>
</dbReference>
<dbReference type="Pfam" id="PF00158">
    <property type="entry name" value="Sigma54_activat"/>
    <property type="match status" value="1"/>
</dbReference>
<dbReference type="GO" id="GO:0043565">
    <property type="term" value="F:sequence-specific DNA binding"/>
    <property type="evidence" value="ECO:0007669"/>
    <property type="project" value="InterPro"/>
</dbReference>
<keyword evidence="4" id="KW-0547">Nucleotide-binding</keyword>
<dbReference type="Proteomes" id="UP000324065">
    <property type="component" value="Unassembled WGS sequence"/>
</dbReference>
<accession>A0A5M6IFT9</accession>
<dbReference type="PROSITE" id="PS00676">
    <property type="entry name" value="SIGMA54_INTERACT_2"/>
    <property type="match status" value="1"/>
</dbReference>
<keyword evidence="10 12" id="KW-0804">Transcription</keyword>
<dbReference type="InterPro" id="IPR027417">
    <property type="entry name" value="P-loop_NTPase"/>
</dbReference>
<gene>
    <name evidence="15" type="primary">nifA</name>
    <name evidence="15" type="ORF">F1188_03290</name>
</gene>
<dbReference type="Gene3D" id="3.30.450.40">
    <property type="match status" value="1"/>
</dbReference>
<dbReference type="EMBL" id="VWPJ01000002">
    <property type="protein sequence ID" value="KAA5607156.1"/>
    <property type="molecule type" value="Genomic_DNA"/>
</dbReference>
<keyword evidence="8 12" id="KW-0238">DNA-binding</keyword>